<dbReference type="InterPro" id="IPR052360">
    <property type="entry name" value="Transcr_Regulatory_Proteins"/>
</dbReference>
<evidence type="ECO:0000313" key="9">
    <source>
        <dbReference type="EMBL" id="TID29015.1"/>
    </source>
</evidence>
<protein>
    <recommendedName>
        <fullName evidence="8">Zn(2)-C6 fungal-type domain-containing protein</fullName>
    </recommendedName>
</protein>
<keyword evidence="6" id="KW-0539">Nucleus</keyword>
<dbReference type="SUPFAM" id="SSF57701">
    <property type="entry name" value="Zn2/Cys6 DNA-binding domain"/>
    <property type="match status" value="1"/>
</dbReference>
<keyword evidence="1" id="KW-0479">Metal-binding</keyword>
<accession>A0A4T0X352</accession>
<evidence type="ECO:0000313" key="10">
    <source>
        <dbReference type="Proteomes" id="UP000307173"/>
    </source>
</evidence>
<reference evidence="9 10" key="1">
    <citation type="journal article" date="2019" name="Front. Genet.">
        <title>Whole-Genome Sequencing of the Opportunistic Yeast Pathogen Candida inconspicua Uncovers Its Hybrid Origin.</title>
        <authorList>
            <person name="Mixao V."/>
            <person name="Hansen A.P."/>
            <person name="Saus E."/>
            <person name="Boekhout T."/>
            <person name="Lass-Florl C."/>
            <person name="Gabaldon T."/>
        </authorList>
    </citation>
    <scope>NUCLEOTIDE SEQUENCE [LARGE SCALE GENOMIC DNA]</scope>
    <source>
        <strain evidence="9 10">CBS 180</strain>
    </source>
</reference>
<evidence type="ECO:0000256" key="4">
    <source>
        <dbReference type="ARBA" id="ARBA00023125"/>
    </source>
</evidence>
<dbReference type="PANTHER" id="PTHR36206:SF12">
    <property type="entry name" value="ASPERCRYPTIN BIOSYNTHESIS CLUSTER-SPECIFIC TRANSCRIPTION REGULATOR ATNN-RELATED"/>
    <property type="match status" value="1"/>
</dbReference>
<dbReference type="GO" id="GO:0008270">
    <property type="term" value="F:zinc ion binding"/>
    <property type="evidence" value="ECO:0007669"/>
    <property type="project" value="InterPro"/>
</dbReference>
<dbReference type="PROSITE" id="PS00463">
    <property type="entry name" value="ZN2_CY6_FUNGAL_1"/>
    <property type="match status" value="1"/>
</dbReference>
<comment type="caution">
    <text evidence="9">The sequence shown here is derived from an EMBL/GenBank/DDBJ whole genome shotgun (WGS) entry which is preliminary data.</text>
</comment>
<feature type="domain" description="Zn(2)-C6 fungal-type" evidence="8">
    <location>
        <begin position="102"/>
        <end position="132"/>
    </location>
</feature>
<sequence length="437" mass="50210">MPPLYNNQNLHIPYATNGYLSHSTKIPTQYNSLPNAPQLEYYTPANIYTQIPQLNDATIPGYNSMVPLTTANYYDVSINSTFSPSKTPKIRRRAFSKRSKTGCFTCRERRIKCDECKPICKNCTKSKRICKFPDPEEVKQKTTKFKSNTNLKEIKSKFDKANIDQIAIQENSSTIQNGQSTDAHSSNHEDFLISTTKTQEPIIWKENTFKTIATVDGLKVKSFQNSSTEPTSMSHSTGSLYQNNQQPKQRSERSQSLHIQRQQQQQQQHQHQQHDHHTYANANQFHPLYAHSYNLPPTQLPHDFPLPPQFQSSTLHPLGYQAYKDSISNTNYGMVNVVPTQGNHISMKSTADYWGSNRYTHSNTETFTTGDDKEYFYVPYGKRSQSDNLNHSQKLPNYQQLQINQPQQFQPNTTNSNSSVLHSKQLNEFNLLPNKEQ</sequence>
<keyword evidence="2" id="KW-0862">Zinc</keyword>
<evidence type="ECO:0000256" key="1">
    <source>
        <dbReference type="ARBA" id="ARBA00022723"/>
    </source>
</evidence>
<evidence type="ECO:0000256" key="3">
    <source>
        <dbReference type="ARBA" id="ARBA00023015"/>
    </source>
</evidence>
<feature type="compositionally biased region" description="Low complexity" evidence="7">
    <location>
        <begin position="258"/>
        <end position="270"/>
    </location>
</feature>
<dbReference type="STRING" id="52247.A0A4T0X352"/>
<dbReference type="InterPro" id="IPR036864">
    <property type="entry name" value="Zn2-C6_fun-type_DNA-bd_sf"/>
</dbReference>
<evidence type="ECO:0000256" key="2">
    <source>
        <dbReference type="ARBA" id="ARBA00022833"/>
    </source>
</evidence>
<dbReference type="InterPro" id="IPR001138">
    <property type="entry name" value="Zn2Cys6_DnaBD"/>
</dbReference>
<feature type="compositionally biased region" description="Polar residues" evidence="7">
    <location>
        <begin position="224"/>
        <end position="248"/>
    </location>
</feature>
<dbReference type="PROSITE" id="PS50048">
    <property type="entry name" value="ZN2_CY6_FUNGAL_2"/>
    <property type="match status" value="1"/>
</dbReference>
<dbReference type="OrthoDB" id="3998221at2759"/>
<feature type="region of interest" description="Disordered" evidence="7">
    <location>
        <begin position="408"/>
        <end position="437"/>
    </location>
</feature>
<dbReference type="Gene3D" id="4.10.240.10">
    <property type="entry name" value="Zn(2)-C6 fungal-type DNA-binding domain"/>
    <property type="match status" value="1"/>
</dbReference>
<dbReference type="GO" id="GO:0003677">
    <property type="term" value="F:DNA binding"/>
    <property type="evidence" value="ECO:0007669"/>
    <property type="project" value="UniProtKB-KW"/>
</dbReference>
<gene>
    <name evidence="9" type="ORF">CANINC_002163</name>
</gene>
<keyword evidence="5" id="KW-0804">Transcription</keyword>
<dbReference type="Pfam" id="PF00172">
    <property type="entry name" value="Zn_clus"/>
    <property type="match status" value="1"/>
</dbReference>
<feature type="compositionally biased region" description="Low complexity" evidence="7">
    <location>
        <begin position="408"/>
        <end position="419"/>
    </location>
</feature>
<dbReference type="EMBL" id="SELW01000349">
    <property type="protein sequence ID" value="TID29015.1"/>
    <property type="molecule type" value="Genomic_DNA"/>
</dbReference>
<keyword evidence="4" id="KW-0238">DNA-binding</keyword>
<proteinExistence type="predicted"/>
<keyword evidence="3" id="KW-0805">Transcription regulation</keyword>
<dbReference type="Proteomes" id="UP000307173">
    <property type="component" value="Unassembled WGS sequence"/>
</dbReference>
<evidence type="ECO:0000256" key="5">
    <source>
        <dbReference type="ARBA" id="ARBA00023163"/>
    </source>
</evidence>
<evidence type="ECO:0000259" key="8">
    <source>
        <dbReference type="PROSITE" id="PS50048"/>
    </source>
</evidence>
<feature type="region of interest" description="Disordered" evidence="7">
    <location>
        <begin position="224"/>
        <end position="276"/>
    </location>
</feature>
<name>A0A4T0X352_9ASCO</name>
<evidence type="ECO:0000256" key="6">
    <source>
        <dbReference type="ARBA" id="ARBA00023242"/>
    </source>
</evidence>
<dbReference type="GO" id="GO:0000981">
    <property type="term" value="F:DNA-binding transcription factor activity, RNA polymerase II-specific"/>
    <property type="evidence" value="ECO:0007669"/>
    <property type="project" value="InterPro"/>
</dbReference>
<dbReference type="CDD" id="cd00067">
    <property type="entry name" value="GAL4"/>
    <property type="match status" value="1"/>
</dbReference>
<organism evidence="9 10">
    <name type="scientific">Pichia inconspicua</name>
    <dbReference type="NCBI Taxonomy" id="52247"/>
    <lineage>
        <taxon>Eukaryota</taxon>
        <taxon>Fungi</taxon>
        <taxon>Dikarya</taxon>
        <taxon>Ascomycota</taxon>
        <taxon>Saccharomycotina</taxon>
        <taxon>Pichiomycetes</taxon>
        <taxon>Pichiales</taxon>
        <taxon>Pichiaceae</taxon>
        <taxon>Pichia</taxon>
    </lineage>
</organism>
<keyword evidence="10" id="KW-1185">Reference proteome</keyword>
<dbReference type="PANTHER" id="PTHR36206">
    <property type="entry name" value="ASPERCRYPTIN BIOSYNTHESIS CLUSTER-SPECIFIC TRANSCRIPTION REGULATOR ATNN-RELATED"/>
    <property type="match status" value="1"/>
</dbReference>
<evidence type="ECO:0000256" key="7">
    <source>
        <dbReference type="SAM" id="MobiDB-lite"/>
    </source>
</evidence>
<dbReference type="AlphaFoldDB" id="A0A4T0X352"/>
<dbReference type="SMART" id="SM00066">
    <property type="entry name" value="GAL4"/>
    <property type="match status" value="1"/>
</dbReference>